<dbReference type="SUPFAM" id="SSF51735">
    <property type="entry name" value="NAD(P)-binding Rossmann-fold domains"/>
    <property type="match status" value="1"/>
</dbReference>
<dbReference type="InterPro" id="IPR020843">
    <property type="entry name" value="ER"/>
</dbReference>
<dbReference type="SMART" id="SM00829">
    <property type="entry name" value="PKS_ER"/>
    <property type="match status" value="1"/>
</dbReference>
<dbReference type="NCBIfam" id="TIGR02823">
    <property type="entry name" value="oxido_YhdH"/>
    <property type="match status" value="1"/>
</dbReference>
<protein>
    <submittedName>
        <fullName evidence="2">Oxidoreductase</fullName>
    </submittedName>
</protein>
<dbReference type="InterPro" id="IPR011032">
    <property type="entry name" value="GroES-like_sf"/>
</dbReference>
<dbReference type="InterPro" id="IPR013154">
    <property type="entry name" value="ADH-like_N"/>
</dbReference>
<dbReference type="Pfam" id="PF00107">
    <property type="entry name" value="ADH_zinc_N"/>
    <property type="match status" value="1"/>
</dbReference>
<dbReference type="EMBL" id="JAKGSI010000006">
    <property type="protein sequence ID" value="MCF4007602.1"/>
    <property type="molecule type" value="Genomic_DNA"/>
</dbReference>
<dbReference type="PANTHER" id="PTHR43677">
    <property type="entry name" value="SHORT-CHAIN DEHYDROGENASE/REDUCTASE"/>
    <property type="match status" value="1"/>
</dbReference>
<evidence type="ECO:0000313" key="3">
    <source>
        <dbReference type="Proteomes" id="UP001139336"/>
    </source>
</evidence>
<evidence type="ECO:0000259" key="1">
    <source>
        <dbReference type="SMART" id="SM00829"/>
    </source>
</evidence>
<dbReference type="InterPro" id="IPR051397">
    <property type="entry name" value="Zn-ADH-like_protein"/>
</dbReference>
<proteinExistence type="predicted"/>
<feature type="domain" description="Enoyl reductase (ER)" evidence="1">
    <location>
        <begin position="16"/>
        <end position="327"/>
    </location>
</feature>
<dbReference type="SUPFAM" id="SSF50129">
    <property type="entry name" value="GroES-like"/>
    <property type="match status" value="1"/>
</dbReference>
<accession>A0A9X1QQ61</accession>
<dbReference type="PANTHER" id="PTHR43677:SF1">
    <property type="entry name" value="ACRYLYL-COA REDUCTASE ACUI-RELATED"/>
    <property type="match status" value="1"/>
</dbReference>
<name>A0A9X1QQ61_9CORY</name>
<comment type="caution">
    <text evidence="2">The sequence shown here is derived from an EMBL/GenBank/DDBJ whole genome shotgun (WGS) entry which is preliminary data.</text>
</comment>
<dbReference type="RefSeq" id="WP_236119832.1">
    <property type="nucleotide sequence ID" value="NZ_JAKGSI010000006.1"/>
</dbReference>
<evidence type="ECO:0000313" key="2">
    <source>
        <dbReference type="EMBL" id="MCF4007602.1"/>
    </source>
</evidence>
<organism evidence="2 3">
    <name type="scientific">Corynebacterium uropygiale</name>
    <dbReference type="NCBI Taxonomy" id="1775911"/>
    <lineage>
        <taxon>Bacteria</taxon>
        <taxon>Bacillati</taxon>
        <taxon>Actinomycetota</taxon>
        <taxon>Actinomycetes</taxon>
        <taxon>Mycobacteriales</taxon>
        <taxon>Corynebacteriaceae</taxon>
        <taxon>Corynebacterium</taxon>
    </lineage>
</organism>
<dbReference type="CDD" id="cd08288">
    <property type="entry name" value="MDR_yhdh"/>
    <property type="match status" value="1"/>
</dbReference>
<dbReference type="Pfam" id="PF08240">
    <property type="entry name" value="ADH_N"/>
    <property type="match status" value="1"/>
</dbReference>
<keyword evidence="3" id="KW-1185">Reference proteome</keyword>
<dbReference type="Gene3D" id="3.90.180.10">
    <property type="entry name" value="Medium-chain alcohol dehydrogenases, catalytic domain"/>
    <property type="match status" value="1"/>
</dbReference>
<sequence length="331" mass="34482">MSEALVVEYPEGSEPEVTLDIREVTDAFLGEGDTLIDVTYSSLNYKDAMALAGDRGVMRTNPLIPGIDAVGVVTESTSERFQPGDTVVLNGAGLGEFRHGGYTTRLRVDSASAVALPEGMTPWEAAAIGTAGYTAALCVLGLLDHGLRPEDGPVLVTGATGGVGSIALLLLKKRGFETVALTGRVAEHGDWLRSLGASAVEDRAGFVERGRPLQKGRFAGVVDTLGSHALVNALAQLRWGGVATACGLAQGADLPGTVLPFILRGVILQGINSVDAPVVLRERAWDLLARELDRDALADLTETVPLSHVAAAGAELLAGKRHGRAVVDVHA</sequence>
<dbReference type="AlphaFoldDB" id="A0A9X1QQ61"/>
<gene>
    <name evidence="2" type="ORF">L1O03_10540</name>
</gene>
<dbReference type="Proteomes" id="UP001139336">
    <property type="component" value="Unassembled WGS sequence"/>
</dbReference>
<dbReference type="InterPro" id="IPR013149">
    <property type="entry name" value="ADH-like_C"/>
</dbReference>
<dbReference type="InterPro" id="IPR014188">
    <property type="entry name" value="Acrylyl-CoA_reductase_AcuI"/>
</dbReference>
<reference evidence="2" key="1">
    <citation type="submission" date="2022-01" db="EMBL/GenBank/DDBJ databases">
        <title>Corynebacterium sp. nov isolated from isolated from the feces of the greater white-fronted geese (Anser albifrons) at Poyang Lake, PR China.</title>
        <authorList>
            <person name="Liu Q."/>
        </authorList>
    </citation>
    <scope>NUCLEOTIDE SEQUENCE</scope>
    <source>
        <strain evidence="2">JCM 32435</strain>
    </source>
</reference>
<dbReference type="InterPro" id="IPR036291">
    <property type="entry name" value="NAD(P)-bd_dom_sf"/>
</dbReference>
<dbReference type="Gene3D" id="3.40.50.720">
    <property type="entry name" value="NAD(P)-binding Rossmann-like Domain"/>
    <property type="match status" value="1"/>
</dbReference>
<dbReference type="GO" id="GO:0043957">
    <property type="term" value="F:acryloyl-CoA reductase (NADPH) activity"/>
    <property type="evidence" value="ECO:0007669"/>
    <property type="project" value="TreeGrafter"/>
</dbReference>